<accession>A0ABX6YMN5</accession>
<reference evidence="3 4" key="1">
    <citation type="submission" date="2020-12" db="EMBL/GenBank/DDBJ databases">
        <title>Microbacterium sp. HY060.</title>
        <authorList>
            <person name="Zhou J."/>
        </authorList>
    </citation>
    <scope>NUCLEOTIDE SEQUENCE [LARGE SCALE GENOMIC DNA]</scope>
    <source>
        <strain evidence="3 4">HY60</strain>
    </source>
</reference>
<protein>
    <submittedName>
        <fullName evidence="3">Class I SAM-dependent methyltransferase</fullName>
    </submittedName>
</protein>
<feature type="domain" description="Methyltransferase type 11" evidence="2">
    <location>
        <begin position="30"/>
        <end position="122"/>
    </location>
</feature>
<dbReference type="Proteomes" id="UP000662814">
    <property type="component" value="Chromosome"/>
</dbReference>
<dbReference type="RefSeq" id="WP_166989209.1">
    <property type="nucleotide sequence ID" value="NZ_CP061169.1"/>
</dbReference>
<dbReference type="InterPro" id="IPR052356">
    <property type="entry name" value="Thiol_S-MT"/>
</dbReference>
<evidence type="ECO:0000259" key="2">
    <source>
        <dbReference type="Pfam" id="PF08241"/>
    </source>
</evidence>
<name>A0ABX6YMN5_9MICO</name>
<keyword evidence="3" id="KW-0489">Methyltransferase</keyword>
<dbReference type="Pfam" id="PF08241">
    <property type="entry name" value="Methyltransf_11"/>
    <property type="match status" value="1"/>
</dbReference>
<dbReference type="GO" id="GO:0032259">
    <property type="term" value="P:methylation"/>
    <property type="evidence" value="ECO:0007669"/>
    <property type="project" value="UniProtKB-KW"/>
</dbReference>
<feature type="compositionally biased region" description="Low complexity" evidence="1">
    <location>
        <begin position="157"/>
        <end position="169"/>
    </location>
</feature>
<dbReference type="InterPro" id="IPR013216">
    <property type="entry name" value="Methyltransf_11"/>
</dbReference>
<feature type="region of interest" description="Disordered" evidence="1">
    <location>
        <begin position="149"/>
        <end position="169"/>
    </location>
</feature>
<dbReference type="SUPFAM" id="SSF53335">
    <property type="entry name" value="S-adenosyl-L-methionine-dependent methyltransferases"/>
    <property type="match status" value="1"/>
</dbReference>
<dbReference type="GO" id="GO:0008168">
    <property type="term" value="F:methyltransferase activity"/>
    <property type="evidence" value="ECO:0007669"/>
    <property type="project" value="UniProtKB-KW"/>
</dbReference>
<evidence type="ECO:0000313" key="4">
    <source>
        <dbReference type="Proteomes" id="UP000662814"/>
    </source>
</evidence>
<organism evidence="3 4">
    <name type="scientific">Paramicrobacterium chengjingii</name>
    <dbReference type="NCBI Taxonomy" id="2769067"/>
    <lineage>
        <taxon>Bacteria</taxon>
        <taxon>Bacillati</taxon>
        <taxon>Actinomycetota</taxon>
        <taxon>Actinomycetes</taxon>
        <taxon>Micrococcales</taxon>
        <taxon>Microbacteriaceae</taxon>
        <taxon>Paramicrobacterium</taxon>
    </lineage>
</organism>
<gene>
    <name evidence="3" type="ORF">HCR76_06240</name>
</gene>
<dbReference type="EMBL" id="CP061169">
    <property type="protein sequence ID" value="QPZ39646.1"/>
    <property type="molecule type" value="Genomic_DNA"/>
</dbReference>
<dbReference type="PANTHER" id="PTHR45036">
    <property type="entry name" value="METHYLTRANSFERASE LIKE 7B"/>
    <property type="match status" value="1"/>
</dbReference>
<keyword evidence="3" id="KW-0808">Transferase</keyword>
<sequence length="183" mass="19897">MAGTNTPLVRWQELDAIRCGAIATASGIVLEVGAGTGDNLEYFAEGITWIGLEPHAASRAALQRAARARGHRTAVLDARSERIPLADACVDCVVATFVMCSVDDIAVSLAEFHRVLQVDGSCSSTIWRRKKDRARVLCRTSSRRSRESSIRDAAITARSPPRSQRRGSQASWVTGIEWLCFPA</sequence>
<evidence type="ECO:0000313" key="3">
    <source>
        <dbReference type="EMBL" id="QPZ39646.1"/>
    </source>
</evidence>
<evidence type="ECO:0000256" key="1">
    <source>
        <dbReference type="SAM" id="MobiDB-lite"/>
    </source>
</evidence>
<proteinExistence type="predicted"/>
<dbReference type="PANTHER" id="PTHR45036:SF1">
    <property type="entry name" value="METHYLTRANSFERASE LIKE 7A"/>
    <property type="match status" value="1"/>
</dbReference>
<dbReference type="Gene3D" id="3.40.50.150">
    <property type="entry name" value="Vaccinia Virus protein VP39"/>
    <property type="match status" value="1"/>
</dbReference>
<dbReference type="InterPro" id="IPR029063">
    <property type="entry name" value="SAM-dependent_MTases_sf"/>
</dbReference>
<keyword evidence="4" id="KW-1185">Reference proteome</keyword>